<sequence length="335" mass="36798">MHDSCTAKPLFQVSILLQRKYKVTWKNSRSGELLLENEYPSCPDSHRSCLVPPQLVSSPDSCTSYMCSIVSDMLNLDDVSLCHDVASNIGSFVSDFAKEQAGRQGFCVSAHVVIVEDYVEEVNLDGINVPIFDFDEEDHAVVSRGIFSTQQGTTTRVTPVSFPSVESPSRSFRSYSVSSSDNEGRCTAIANCITRKLSHPPPRANSSFASSSSKVTPQPLNPSNDSMTGPPRLVRSRAVRRDLLPLPFWIVVVVDLQLIWPLLICDNSSEHAINKSREYGDLFLSCGCFQGAPSSLLHCTDLEKPELAAWVNALPLAGHHHVLPLVVDPSPVRLD</sequence>
<accession>A0ACC4AHB1</accession>
<comment type="caution">
    <text evidence="1">The sequence shown here is derived from an EMBL/GenBank/DDBJ whole genome shotgun (WGS) entry which is preliminary data.</text>
</comment>
<gene>
    <name evidence="1" type="ORF">D5086_033637</name>
</gene>
<dbReference type="Proteomes" id="UP000309997">
    <property type="component" value="Unassembled WGS sequence"/>
</dbReference>
<evidence type="ECO:0000313" key="2">
    <source>
        <dbReference type="Proteomes" id="UP000309997"/>
    </source>
</evidence>
<evidence type="ECO:0000313" key="1">
    <source>
        <dbReference type="EMBL" id="KAL3565591.1"/>
    </source>
</evidence>
<keyword evidence="2" id="KW-1185">Reference proteome</keyword>
<dbReference type="EMBL" id="RCHU02000019">
    <property type="protein sequence ID" value="KAL3565591.1"/>
    <property type="molecule type" value="Genomic_DNA"/>
</dbReference>
<reference evidence="1 2" key="1">
    <citation type="journal article" date="2024" name="Plant Biotechnol. J.">
        <title>Genome and CRISPR/Cas9 system of a widespread forest tree (Populus alba) in the world.</title>
        <authorList>
            <person name="Liu Y.J."/>
            <person name="Jiang P.F."/>
            <person name="Han X.M."/>
            <person name="Li X.Y."/>
            <person name="Wang H.M."/>
            <person name="Wang Y.J."/>
            <person name="Wang X.X."/>
            <person name="Zeng Q.Y."/>
        </authorList>
    </citation>
    <scope>NUCLEOTIDE SEQUENCE [LARGE SCALE GENOMIC DNA]</scope>
    <source>
        <strain evidence="2">cv. PAL-ZL1</strain>
    </source>
</reference>
<proteinExistence type="predicted"/>
<protein>
    <submittedName>
        <fullName evidence="1">Uncharacterized protein</fullName>
    </submittedName>
</protein>
<organism evidence="1 2">
    <name type="scientific">Populus alba</name>
    <name type="common">White poplar</name>
    <dbReference type="NCBI Taxonomy" id="43335"/>
    <lineage>
        <taxon>Eukaryota</taxon>
        <taxon>Viridiplantae</taxon>
        <taxon>Streptophyta</taxon>
        <taxon>Embryophyta</taxon>
        <taxon>Tracheophyta</taxon>
        <taxon>Spermatophyta</taxon>
        <taxon>Magnoliopsida</taxon>
        <taxon>eudicotyledons</taxon>
        <taxon>Gunneridae</taxon>
        <taxon>Pentapetalae</taxon>
        <taxon>rosids</taxon>
        <taxon>fabids</taxon>
        <taxon>Malpighiales</taxon>
        <taxon>Salicaceae</taxon>
        <taxon>Saliceae</taxon>
        <taxon>Populus</taxon>
    </lineage>
</organism>
<name>A0ACC4AHB1_POPAL</name>